<feature type="transmembrane region" description="Helical" evidence="1">
    <location>
        <begin position="108"/>
        <end position="125"/>
    </location>
</feature>
<gene>
    <name evidence="2" type="primary">TBLA0E02130</name>
    <name evidence="2" type="ORF">TBLA_0E02130</name>
</gene>
<keyword evidence="1" id="KW-0812">Transmembrane</keyword>
<protein>
    <recommendedName>
        <fullName evidence="4">FUN14 domain-containing protein</fullName>
    </recommendedName>
</protein>
<keyword evidence="3" id="KW-1185">Reference proteome</keyword>
<dbReference type="OrthoDB" id="3990500at2759"/>
<dbReference type="HOGENOM" id="CLU_1385003_0_0_1"/>
<keyword evidence="1" id="KW-0472">Membrane</keyword>
<dbReference type="FunCoup" id="I2H4G4">
    <property type="interactions" value="49"/>
</dbReference>
<keyword evidence="1" id="KW-1133">Transmembrane helix</keyword>
<evidence type="ECO:0000313" key="3">
    <source>
        <dbReference type="Proteomes" id="UP000002866"/>
    </source>
</evidence>
<accession>I2H4G4</accession>
<dbReference type="GeneID" id="14496339"/>
<evidence type="ECO:0000256" key="1">
    <source>
        <dbReference type="SAM" id="Phobius"/>
    </source>
</evidence>
<sequence>MPISWSNLCLVPKTSFVVGLNSITKRSLIIPSSSIIFQSKLICPNIFFKKQSKNHNNKNRILLLTSSVSFSWYILYHTPVLNDDLKNSMEEKEIDSFLDNQEYRHQKYNQLCFGSIFGILLGLIFKKISHGLIYLGISTSLIFRWLNSRGFINNKAIRNYLGDTMKINIKQNWNWIFRAGWFKIPFILTFVMTVYNI</sequence>
<evidence type="ECO:0000313" key="2">
    <source>
        <dbReference type="EMBL" id="CCH61266.1"/>
    </source>
</evidence>
<dbReference type="OMA" id="NIIHIPW"/>
<dbReference type="AlphaFoldDB" id="I2H4G4"/>
<feature type="transmembrane region" description="Helical" evidence="1">
    <location>
        <begin position="175"/>
        <end position="195"/>
    </location>
</feature>
<proteinExistence type="predicted"/>
<evidence type="ECO:0008006" key="4">
    <source>
        <dbReference type="Google" id="ProtNLM"/>
    </source>
</evidence>
<reference evidence="2 3" key="1">
    <citation type="journal article" date="2011" name="Proc. Natl. Acad. Sci. U.S.A.">
        <title>Evolutionary erosion of yeast sex chromosomes by mating-type switching accidents.</title>
        <authorList>
            <person name="Gordon J.L."/>
            <person name="Armisen D."/>
            <person name="Proux-Wera E."/>
            <person name="Oheigeartaigh S.S."/>
            <person name="Byrne K.P."/>
            <person name="Wolfe K.H."/>
        </authorList>
    </citation>
    <scope>NUCLEOTIDE SEQUENCE [LARGE SCALE GENOMIC DNA]</scope>
    <source>
        <strain evidence="3">ATCC 34711 / CBS 6284 / DSM 70876 / NBRC 10599 / NRRL Y-10934 / UCD 77-7</strain>
    </source>
</reference>
<dbReference type="RefSeq" id="XP_004180785.1">
    <property type="nucleotide sequence ID" value="XM_004180737.1"/>
</dbReference>
<dbReference type="InParanoid" id="I2H4G4"/>
<dbReference type="Proteomes" id="UP000002866">
    <property type="component" value="Chromosome 5"/>
</dbReference>
<name>I2H4G4_HENB6</name>
<dbReference type="EMBL" id="HE806320">
    <property type="protein sequence ID" value="CCH61266.1"/>
    <property type="molecule type" value="Genomic_DNA"/>
</dbReference>
<dbReference type="KEGG" id="tbl:TBLA_0E02130"/>
<organism evidence="2 3">
    <name type="scientific">Henningerozyma blattae (strain ATCC 34711 / CBS 6284 / DSM 70876 / NBRC 10599 / NRRL Y-10934 / UCD 77-7)</name>
    <name type="common">Yeast</name>
    <name type="synonym">Tetrapisispora blattae</name>
    <dbReference type="NCBI Taxonomy" id="1071380"/>
    <lineage>
        <taxon>Eukaryota</taxon>
        <taxon>Fungi</taxon>
        <taxon>Dikarya</taxon>
        <taxon>Ascomycota</taxon>
        <taxon>Saccharomycotina</taxon>
        <taxon>Saccharomycetes</taxon>
        <taxon>Saccharomycetales</taxon>
        <taxon>Saccharomycetaceae</taxon>
        <taxon>Henningerozyma</taxon>
    </lineage>
</organism>